<name>A0A6M8J926_9ACTN</name>
<evidence type="ECO:0000259" key="1">
    <source>
        <dbReference type="PROSITE" id="PS50404"/>
    </source>
</evidence>
<dbReference type="Proteomes" id="UP000503297">
    <property type="component" value="Chromosome"/>
</dbReference>
<gene>
    <name evidence="2" type="ORF">HLV38_02535</name>
</gene>
<dbReference type="EMBL" id="CP053716">
    <property type="protein sequence ID" value="QKF07988.1"/>
    <property type="molecule type" value="Genomic_DNA"/>
</dbReference>
<keyword evidence="3" id="KW-1185">Reference proteome</keyword>
<dbReference type="Gene3D" id="3.40.30.10">
    <property type="entry name" value="Glutaredoxin"/>
    <property type="match status" value="1"/>
</dbReference>
<dbReference type="InterPro" id="IPR036249">
    <property type="entry name" value="Thioredoxin-like_sf"/>
</dbReference>
<reference evidence="3" key="1">
    <citation type="submission" date="2020-05" db="EMBL/GenBank/DDBJ databases">
        <title>Novel species in genus Nocardioides.</title>
        <authorList>
            <person name="Zhang G."/>
        </authorList>
    </citation>
    <scope>NUCLEOTIDE SEQUENCE [LARGE SCALE GENOMIC DNA]</scope>
    <source>
        <strain evidence="3">zg-1050</strain>
    </source>
</reference>
<accession>A0A6M8J926</accession>
<evidence type="ECO:0000313" key="2">
    <source>
        <dbReference type="EMBL" id="QKF07988.1"/>
    </source>
</evidence>
<organism evidence="2 3">
    <name type="scientific">Berryella wangjianweii</name>
    <dbReference type="NCBI Taxonomy" id="2734634"/>
    <lineage>
        <taxon>Bacteria</taxon>
        <taxon>Bacillati</taxon>
        <taxon>Actinomycetota</taxon>
        <taxon>Coriobacteriia</taxon>
        <taxon>Eggerthellales</taxon>
        <taxon>Eggerthellaceae</taxon>
        <taxon>Berryella</taxon>
    </lineage>
</organism>
<dbReference type="CDD" id="cd00570">
    <property type="entry name" value="GST_N_family"/>
    <property type="match status" value="1"/>
</dbReference>
<feature type="domain" description="GST N-terminal" evidence="1">
    <location>
        <begin position="5"/>
        <end position="80"/>
    </location>
</feature>
<proteinExistence type="predicted"/>
<dbReference type="InterPro" id="IPR011767">
    <property type="entry name" value="GLR_AS"/>
</dbReference>
<sequence length="80" mass="8661">MAVLENHVLYYRPTCPYCVKVLSALDSLELSVQQRNVSADQGAADDLLGAGGKLQVPCLVIDGKAMYESSDIIAYLRTQA</sequence>
<dbReference type="AlphaFoldDB" id="A0A6M8J926"/>
<dbReference type="InterPro" id="IPR004045">
    <property type="entry name" value="Glutathione_S-Trfase_N"/>
</dbReference>
<dbReference type="KEGG" id="bwa:HLV38_02535"/>
<dbReference type="PROSITE" id="PS51354">
    <property type="entry name" value="GLUTAREDOXIN_2"/>
    <property type="match status" value="1"/>
</dbReference>
<dbReference type="PROSITE" id="PS50404">
    <property type="entry name" value="GST_NTER"/>
    <property type="match status" value="1"/>
</dbReference>
<evidence type="ECO:0000313" key="3">
    <source>
        <dbReference type="Proteomes" id="UP000503297"/>
    </source>
</evidence>
<protein>
    <submittedName>
        <fullName evidence="2">Glutaredoxin</fullName>
    </submittedName>
</protein>
<dbReference type="PROSITE" id="PS00195">
    <property type="entry name" value="GLUTAREDOXIN_1"/>
    <property type="match status" value="1"/>
</dbReference>
<dbReference type="Pfam" id="PF13417">
    <property type="entry name" value="GST_N_3"/>
    <property type="match status" value="1"/>
</dbReference>
<dbReference type="SUPFAM" id="SSF52833">
    <property type="entry name" value="Thioredoxin-like"/>
    <property type="match status" value="1"/>
</dbReference>